<evidence type="ECO:0000256" key="4">
    <source>
        <dbReference type="ARBA" id="ARBA00023145"/>
    </source>
</evidence>
<dbReference type="InterPro" id="IPR043138">
    <property type="entry name" value="GGT_lsub"/>
</dbReference>
<dbReference type="EMBL" id="LAIR01000002">
    <property type="protein sequence ID" value="KNX37792.1"/>
    <property type="molecule type" value="Genomic_DNA"/>
</dbReference>
<dbReference type="AlphaFoldDB" id="A0A0L6CJ15"/>
<dbReference type="Gene3D" id="3.60.20.40">
    <property type="match status" value="1"/>
</dbReference>
<evidence type="ECO:0000313" key="6">
    <source>
        <dbReference type="EMBL" id="KNX37792.1"/>
    </source>
</evidence>
<dbReference type="Pfam" id="PF01019">
    <property type="entry name" value="G_glu_transpept"/>
    <property type="match status" value="1"/>
</dbReference>
<dbReference type="PROSITE" id="PS51318">
    <property type="entry name" value="TAT"/>
    <property type="match status" value="1"/>
</dbReference>
<dbReference type="InterPro" id="IPR051792">
    <property type="entry name" value="GGT_bact"/>
</dbReference>
<protein>
    <recommendedName>
        <fullName evidence="8">Gamma-glutamyltransferase</fullName>
    </recommendedName>
</protein>
<dbReference type="STRING" id="1631356.VV01_12550"/>
<keyword evidence="3" id="KW-0378">Hydrolase</keyword>
<evidence type="ECO:0000256" key="5">
    <source>
        <dbReference type="SAM" id="MobiDB-lite"/>
    </source>
</evidence>
<gene>
    <name evidence="6" type="ORF">VV01_12550</name>
</gene>
<evidence type="ECO:0000256" key="2">
    <source>
        <dbReference type="ARBA" id="ARBA00022679"/>
    </source>
</evidence>
<comment type="similarity">
    <text evidence="1">Belongs to the gamma-glutamyltransferase family.</text>
</comment>
<dbReference type="InterPro" id="IPR029055">
    <property type="entry name" value="Ntn_hydrolases_N"/>
</dbReference>
<feature type="compositionally biased region" description="Pro residues" evidence="5">
    <location>
        <begin position="42"/>
        <end position="61"/>
    </location>
</feature>
<evidence type="ECO:0000313" key="7">
    <source>
        <dbReference type="Proteomes" id="UP000037397"/>
    </source>
</evidence>
<keyword evidence="4" id="KW-0865">Zymogen</keyword>
<keyword evidence="7" id="KW-1185">Reference proteome</keyword>
<evidence type="ECO:0000256" key="3">
    <source>
        <dbReference type="ARBA" id="ARBA00022801"/>
    </source>
</evidence>
<dbReference type="SUPFAM" id="SSF56235">
    <property type="entry name" value="N-terminal nucleophile aminohydrolases (Ntn hydrolases)"/>
    <property type="match status" value="1"/>
</dbReference>
<dbReference type="PRINTS" id="PR01210">
    <property type="entry name" value="GGTRANSPTASE"/>
</dbReference>
<dbReference type="InterPro" id="IPR043137">
    <property type="entry name" value="GGT_ssub_C"/>
</dbReference>
<dbReference type="PANTHER" id="PTHR43199:SF1">
    <property type="entry name" value="GLUTATHIONE HYDROLASE PROENZYME"/>
    <property type="match status" value="1"/>
</dbReference>
<evidence type="ECO:0008006" key="8">
    <source>
        <dbReference type="Google" id="ProtNLM"/>
    </source>
</evidence>
<dbReference type="OrthoDB" id="9781342at2"/>
<dbReference type="PANTHER" id="PTHR43199">
    <property type="entry name" value="GLUTATHIONE HYDROLASE"/>
    <property type="match status" value="1"/>
</dbReference>
<dbReference type="GO" id="GO:0016787">
    <property type="term" value="F:hydrolase activity"/>
    <property type="evidence" value="ECO:0007669"/>
    <property type="project" value="UniProtKB-KW"/>
</dbReference>
<proteinExistence type="inferred from homology"/>
<sequence length="568" mass="59152">MAPPRQRSTAAGSRMTDNLPAPSRRQALAGIAALGLAGCSTPPSPPQPTASPPTLLPPSAPPSSTTGRLNAYGVSSGHPLASQAGLKTLSAGGTAVDAAIAAAFADAVLQPASSGIGGGGVSIVVRDGRAQNYDYREVVNRAGRIPRSGTGIPGFVAGMAALHRDHGRLPWSTLLQPAIALASDGAPVSRYLADTINAPLGRRVTKALPHFHASTGKPLTAGQRLIQAELARTMQQLARDGEDYFYRGAFTRALTQVEGLDASSLNAYRLQVSQPASGPVGSYTMLSGAPALPGAAIIQMVQVAQAAGIGDLDPDSAAFIDVQSQAWQIADQSVQTLFGDPAFVTVPVARLTDPAANADLARSMKRRPTARIGPKYTGAPNTTHISVVDAHGTAVSMTNTITNYWGSGQYVGGFFLNDQIGRFGDIGTTRANTPSPGRRSVTWSSPSMLLDDQSRPALVIGAPGGRQIPNTTASVVLRWALHHQSLPDAVRAPRFILDEGDLRLEAATHRNALTRLGYRARVTAPSTRANYGSVQALDVSWGDQAVRSYADPRRSAGYAVATGTPPPP</sequence>
<organism evidence="6 7">
    <name type="scientific">Luteipulveratus halotolerans</name>
    <dbReference type="NCBI Taxonomy" id="1631356"/>
    <lineage>
        <taxon>Bacteria</taxon>
        <taxon>Bacillati</taxon>
        <taxon>Actinomycetota</taxon>
        <taxon>Actinomycetes</taxon>
        <taxon>Micrococcales</taxon>
        <taxon>Dermacoccaceae</taxon>
        <taxon>Luteipulveratus</taxon>
    </lineage>
</organism>
<accession>A0A0L6CJ15</accession>
<comment type="caution">
    <text evidence="6">The sequence shown here is derived from an EMBL/GenBank/DDBJ whole genome shotgun (WGS) entry which is preliminary data.</text>
</comment>
<name>A0A0L6CJ15_9MICO</name>
<feature type="region of interest" description="Disordered" evidence="5">
    <location>
        <begin position="1"/>
        <end position="23"/>
    </location>
</feature>
<dbReference type="Proteomes" id="UP000037397">
    <property type="component" value="Unassembled WGS sequence"/>
</dbReference>
<feature type="region of interest" description="Disordered" evidence="5">
    <location>
        <begin position="36"/>
        <end position="68"/>
    </location>
</feature>
<reference evidence="7" key="1">
    <citation type="submission" date="2015-03" db="EMBL/GenBank/DDBJ databases">
        <title>Luteipulveratus halotolerans sp. nov., a novel actinobacterium (Dermacoccaceae) from Sarawak, Malaysia.</title>
        <authorList>
            <person name="Juboi H."/>
            <person name="Basik A."/>
            <person name="Shamsul S.S."/>
            <person name="Arnold P."/>
            <person name="Schmitt E.K."/>
            <person name="Sanglier J.-J."/>
            <person name="Yeo T."/>
        </authorList>
    </citation>
    <scope>NUCLEOTIDE SEQUENCE [LARGE SCALE GENOMIC DNA]</scope>
    <source>
        <strain evidence="7">C296001</strain>
    </source>
</reference>
<feature type="compositionally biased region" description="Polar residues" evidence="5">
    <location>
        <begin position="1"/>
        <end position="11"/>
    </location>
</feature>
<evidence type="ECO:0000256" key="1">
    <source>
        <dbReference type="ARBA" id="ARBA00009381"/>
    </source>
</evidence>
<dbReference type="GO" id="GO:0016740">
    <property type="term" value="F:transferase activity"/>
    <property type="evidence" value="ECO:0007669"/>
    <property type="project" value="UniProtKB-KW"/>
</dbReference>
<keyword evidence="2" id="KW-0808">Transferase</keyword>
<dbReference type="Gene3D" id="1.10.246.130">
    <property type="match status" value="1"/>
</dbReference>
<dbReference type="InterPro" id="IPR006311">
    <property type="entry name" value="TAT_signal"/>
</dbReference>
<dbReference type="PATRIC" id="fig|1631356.3.peg.2460"/>